<dbReference type="Proteomes" id="UP000603434">
    <property type="component" value="Unassembled WGS sequence"/>
</dbReference>
<name>A0A8J6NM17_9BACT</name>
<evidence type="ECO:0000313" key="4">
    <source>
        <dbReference type="Proteomes" id="UP000603434"/>
    </source>
</evidence>
<feature type="transmembrane region" description="Helical" evidence="2">
    <location>
        <begin position="105"/>
        <end position="126"/>
    </location>
</feature>
<gene>
    <name evidence="3" type="ORF">H8E23_13890</name>
</gene>
<sequence>MLQKHPNFTDRINLYHSLGPMNFRDTRSMIRFRLKQSSGGSAIPTLFTYPALWSIYRATGGYPRKIINLCHQSILAMIVENRNKVGWLLVRSSASRLFQKRHQNLHRIAAAAFTGLAAAAIIAVLLPGRLQLPITWKANDPKMPPVSNQAALALIATDQTRDTSAPISAGKNELAGDSSMVSPQKRHATNSAAATGISQQLHQKESRDDTPGSAETDSGAHALIPAVQLETIRGAIHGNFFRIVFQFTEKVLYEKPVMHSNEVAIRLKKVTTELAPFRKYKTFDAWVKLDKNGNDLNVSIGFPENFLKLDCFELKNPFRLVINIFTMQPGALRLQSNAFQPLDFACTSSHLSLPAAPHGMYVKLFTL</sequence>
<dbReference type="AlphaFoldDB" id="A0A8J6NM17"/>
<proteinExistence type="predicted"/>
<organism evidence="3 4">
    <name type="scientific">Candidatus Desulfatibia profunda</name>
    <dbReference type="NCBI Taxonomy" id="2841695"/>
    <lineage>
        <taxon>Bacteria</taxon>
        <taxon>Pseudomonadati</taxon>
        <taxon>Thermodesulfobacteriota</taxon>
        <taxon>Desulfobacteria</taxon>
        <taxon>Desulfobacterales</taxon>
        <taxon>Desulfobacterales incertae sedis</taxon>
        <taxon>Candidatus Desulfatibia</taxon>
    </lineage>
</organism>
<evidence type="ECO:0000313" key="3">
    <source>
        <dbReference type="EMBL" id="MBC8362477.1"/>
    </source>
</evidence>
<dbReference type="EMBL" id="JACNJH010000195">
    <property type="protein sequence ID" value="MBC8362477.1"/>
    <property type="molecule type" value="Genomic_DNA"/>
</dbReference>
<keyword evidence="2" id="KW-1133">Transmembrane helix</keyword>
<dbReference type="SUPFAM" id="SSF52540">
    <property type="entry name" value="P-loop containing nucleoside triphosphate hydrolases"/>
    <property type="match status" value="1"/>
</dbReference>
<accession>A0A8J6NM17</accession>
<keyword evidence="2" id="KW-0812">Transmembrane</keyword>
<dbReference type="InterPro" id="IPR027417">
    <property type="entry name" value="P-loop_NTPase"/>
</dbReference>
<feature type="region of interest" description="Disordered" evidence="1">
    <location>
        <begin position="163"/>
        <end position="218"/>
    </location>
</feature>
<feature type="compositionally biased region" description="Polar residues" evidence="1">
    <location>
        <begin position="189"/>
        <end position="201"/>
    </location>
</feature>
<evidence type="ECO:0000256" key="2">
    <source>
        <dbReference type="SAM" id="Phobius"/>
    </source>
</evidence>
<comment type="caution">
    <text evidence="3">The sequence shown here is derived from an EMBL/GenBank/DDBJ whole genome shotgun (WGS) entry which is preliminary data.</text>
</comment>
<reference evidence="3 4" key="1">
    <citation type="submission" date="2020-08" db="EMBL/GenBank/DDBJ databases">
        <title>Bridging the membrane lipid divide: bacteria of the FCB group superphylum have the potential to synthesize archaeal ether lipids.</title>
        <authorList>
            <person name="Villanueva L."/>
            <person name="Von Meijenfeldt F.A.B."/>
            <person name="Westbye A.B."/>
            <person name="Yadav S."/>
            <person name="Hopmans E.C."/>
            <person name="Dutilh B.E."/>
            <person name="Sinninghe Damste J.S."/>
        </authorList>
    </citation>
    <scope>NUCLEOTIDE SEQUENCE [LARGE SCALE GENOMIC DNA]</scope>
    <source>
        <strain evidence="3">NIOZ-UU30</strain>
    </source>
</reference>
<evidence type="ECO:0000256" key="1">
    <source>
        <dbReference type="SAM" id="MobiDB-lite"/>
    </source>
</evidence>
<protein>
    <submittedName>
        <fullName evidence="3">Uncharacterized protein</fullName>
    </submittedName>
</protein>
<keyword evidence="2" id="KW-0472">Membrane</keyword>